<dbReference type="FunFam" id="2.60.40.10:FF:000025">
    <property type="entry name" value="receptor-type tyrosine-protein phosphatase U isoform X2"/>
    <property type="match status" value="1"/>
</dbReference>
<dbReference type="PANTHER" id="PTHR24051:SF12">
    <property type="entry name" value="PROTEIN-TYROSINE-PHOSPHATASE"/>
    <property type="match status" value="1"/>
</dbReference>
<feature type="domain" description="Tyrosine specific protein phosphatases" evidence="20">
    <location>
        <begin position="1370"/>
        <end position="1447"/>
    </location>
</feature>
<dbReference type="SUPFAM" id="SSF52799">
    <property type="entry name" value="(Phosphotyrosine protein) phosphatases II"/>
    <property type="match status" value="2"/>
</dbReference>
<feature type="chain" id="PRO_5016100925" description="protein-tyrosine-phosphatase" evidence="18">
    <location>
        <begin position="26"/>
        <end position="1460"/>
    </location>
</feature>
<dbReference type="GO" id="GO:0016020">
    <property type="term" value="C:membrane"/>
    <property type="evidence" value="ECO:0007669"/>
    <property type="project" value="UniProtKB-SubCell"/>
</dbReference>
<evidence type="ECO:0000256" key="6">
    <source>
        <dbReference type="ARBA" id="ARBA00022729"/>
    </source>
</evidence>
<dbReference type="PROSITE" id="PS00383">
    <property type="entry name" value="TYR_PHOSPHATASE_1"/>
    <property type="match status" value="2"/>
</dbReference>
<dbReference type="Gene3D" id="2.60.120.200">
    <property type="match status" value="1"/>
</dbReference>
<feature type="domain" description="Tyrosine specific protein phosphatases" evidence="20">
    <location>
        <begin position="1082"/>
        <end position="1153"/>
    </location>
</feature>
<keyword evidence="15" id="KW-0393">Immunoglobulin domain</keyword>
<dbReference type="InterPro" id="IPR013783">
    <property type="entry name" value="Ig-like_fold"/>
</dbReference>
<reference evidence="25" key="1">
    <citation type="submission" date="2025-08" db="UniProtKB">
        <authorList>
            <consortium name="RefSeq"/>
        </authorList>
    </citation>
    <scope>IDENTIFICATION</scope>
    <source>
        <tissue evidence="25">Blood</tissue>
    </source>
</reference>
<feature type="domain" description="MAM" evidence="21">
    <location>
        <begin position="30"/>
        <end position="191"/>
    </location>
</feature>
<dbReference type="InterPro" id="IPR000998">
    <property type="entry name" value="MAM_dom"/>
</dbReference>
<evidence type="ECO:0000259" key="19">
    <source>
        <dbReference type="PROSITE" id="PS50055"/>
    </source>
</evidence>
<dbReference type="SMART" id="SM00194">
    <property type="entry name" value="PTPc"/>
    <property type="match status" value="2"/>
</dbReference>
<accession>A0A2Y9PR49</accession>
<dbReference type="CDD" id="cd14634">
    <property type="entry name" value="R-PTPc-T-2"/>
    <property type="match status" value="1"/>
</dbReference>
<dbReference type="InterPro" id="IPR029021">
    <property type="entry name" value="Prot-tyrosine_phosphatase-like"/>
</dbReference>
<feature type="domain" description="Fibronectin type-III" evidence="23">
    <location>
        <begin position="291"/>
        <end position="384"/>
    </location>
</feature>
<dbReference type="PROSITE" id="PS50835">
    <property type="entry name" value="IG_LIKE"/>
    <property type="match status" value="1"/>
</dbReference>
<keyword evidence="14" id="KW-0325">Glycoprotein</keyword>
<dbReference type="FunFam" id="2.60.40.10:FF:000019">
    <property type="entry name" value="receptor-type tyrosine-protein phosphatase kappa isoform X2"/>
    <property type="match status" value="1"/>
</dbReference>
<dbReference type="CDD" id="cd06263">
    <property type="entry name" value="MAM"/>
    <property type="match status" value="1"/>
</dbReference>
<dbReference type="FunFam" id="2.60.40.10:FF:000152">
    <property type="entry name" value="receptor-type tyrosine-protein phosphatase T isoform X1"/>
    <property type="match status" value="1"/>
</dbReference>
<evidence type="ECO:0000256" key="5">
    <source>
        <dbReference type="ARBA" id="ARBA00022692"/>
    </source>
</evidence>
<comment type="subcellular location">
    <subcellularLocation>
        <location evidence="1">Membrane</location>
        <topology evidence="1">Single-pass type I membrane protein</topology>
    </subcellularLocation>
</comment>
<dbReference type="SUPFAM" id="SSF49265">
    <property type="entry name" value="Fibronectin type III"/>
    <property type="match status" value="2"/>
</dbReference>
<dbReference type="PRINTS" id="PR00020">
    <property type="entry name" value="MAMDOMAIN"/>
</dbReference>
<evidence type="ECO:0000256" key="1">
    <source>
        <dbReference type="ARBA" id="ARBA00004479"/>
    </source>
</evidence>
<dbReference type="PROSITE" id="PS50060">
    <property type="entry name" value="MAM_2"/>
    <property type="match status" value="1"/>
</dbReference>
<evidence type="ECO:0000256" key="16">
    <source>
        <dbReference type="ARBA" id="ARBA00051722"/>
    </source>
</evidence>
<evidence type="ECO:0000256" key="15">
    <source>
        <dbReference type="ARBA" id="ARBA00023319"/>
    </source>
</evidence>
<keyword evidence="12" id="KW-1015">Disulfide bond</keyword>
<dbReference type="CDD" id="cd00063">
    <property type="entry name" value="FN3"/>
    <property type="match status" value="3"/>
</dbReference>
<dbReference type="InterPro" id="IPR000242">
    <property type="entry name" value="PTP_cat"/>
</dbReference>
<sequence>MASLAALALSLLLRLQLPPLPGARAQSAAGGCSFDDHYSNCGYSVALGTNGFTWEQINTWEKPMLDPAVPTGSFMMVNSSGRASGQKAHLLLPTLKENDTHCIDFHYYFSSRDRSSPGALNVYVKVNGGPQGNPVWNVSGVVTEGWVKTELAISTFWPHFYQVIFESVSLKGHPGYIAVDEVRVLAHPCRKAPHFLRLQNVEVNVGQNATFQCIAGGKWSQHDKLWLQQWNGRDTALMVTRVVNHRRFSATVSVADTTQRSVSKYRCVIRSDGGSGVSNYAELIVKEPPTPIAPPELLAVGATYLWIKPNANSIIGDGPIILKEVEYRTTTGTWAETHIVDSPNYKLWHLDPDVEYEIRVLLTRPGEGGTGPPGPPLTTRTKCADPVHGPQNVEIVDIRARQLTLQWEPFGYAVTRCHSYNLTVQYQYVFNQQQYEAEELIQTSSHYTLRGLRPFMTIRLRLLLSNPEGRMESEQLVVQTEEDVPGAVPLESIQGGPFEEKIYIQWKPPNETNGVITLYEINYKAVGSLDPSADLSSQRGKVFKLRNETHHLFVGLYPGTTYSFTIKASTAKGFGPPVTTRIATKISAPSMPEYDTDTPLNETDTTITVMLKPAQSRGAPVSVYQLVVKEERLQKSRRAADIIECFSVPVSYKNASSLDSLHYFAAELKPANLPVTQPFTVGDNKTYNGYWNPPLSPLKSYSIYFQALSKANGETKINCVRLATKGASTQNSNTVEPEKQVDNTVKMAGVVAGLLMFIIILLGVMLTIKRRRNAYSYSYYLKLAKKQKETQSGAQREMGPVASADKPTTKLSTSRNDEGFSSSSQDVNGFNGSRGELSQPTLTIQTHPYRACDPVEMSYPRDQFQPAIRVADLLQHITQMKRGQGYGFKEEYEALPEGQTASWDTAKEDENRNKNRYGNIISYDHSRVRLLVLDGDPHSDYINANYIDGYHRPRHYIATQGPMQETVKDFWRMIWQENSASIVMVTNLVEVGRHPAGHTVGNATLSRSASPGMVKCVRYWPDDMEVYGDIKVTLIETEPLAEYIIRTFTVQKKGYHEIRELRLFHFTSWPDHGVPCYATGLLGFVRQVKFLNPPEAGPIVVHCSAGAGRTGCFIAIDTMLDMAENEGVVDIFNCVRELRAQRVNLVQTEEQYVFVHDAILEACLCGNTAIPVCEFRSLYYNISRLDPQTNSSQIKDEFQTLNIVTPRVRPEDCSIGLLPRNHDKNRSMDVLPLDRCLPFLISVDGESSNYINAALMDSHKQPAAFVVTQHPLPNTVADFWRLVFDYNCSSVVMLNELDTAQLCMQYWPEKTSGCYGPIQVEFVSADIDEDIIHRIFRICNMARPQDGYRIVQHLQYIGWPAYRDTPPSKRSLLKVVRRLEKWQEQYDGREGRTVVHCLNGGGRSGTFCAVCSVCEMIQQQNIIDVFHIVKTLRNNKSNMVETLEQYKFVYEVALEYLSSF</sequence>
<keyword evidence="11" id="KW-0472">Membrane</keyword>
<evidence type="ECO:0000256" key="13">
    <source>
        <dbReference type="ARBA" id="ARBA00023170"/>
    </source>
</evidence>
<evidence type="ECO:0000259" key="20">
    <source>
        <dbReference type="PROSITE" id="PS50056"/>
    </source>
</evidence>
<keyword evidence="5" id="KW-0812">Transmembrane</keyword>
<keyword evidence="4" id="KW-0597">Phosphoprotein</keyword>
<feature type="domain" description="Tyrosine-protein phosphatase" evidence="19">
    <location>
        <begin position="888"/>
        <end position="1162"/>
    </location>
</feature>
<feature type="compositionally biased region" description="Polar residues" evidence="17">
    <location>
        <begin position="809"/>
        <end position="838"/>
    </location>
</feature>
<dbReference type="InterPro" id="IPR016130">
    <property type="entry name" value="Tyr_Pase_AS"/>
</dbReference>
<dbReference type="Pfam" id="PF00041">
    <property type="entry name" value="fn3"/>
    <property type="match status" value="1"/>
</dbReference>
<evidence type="ECO:0000313" key="24">
    <source>
        <dbReference type="Proteomes" id="UP000248483"/>
    </source>
</evidence>
<comment type="similarity">
    <text evidence="2">Belongs to the protein-tyrosine phosphatase family. Receptor class 2B subfamily.</text>
</comment>
<evidence type="ECO:0000256" key="12">
    <source>
        <dbReference type="ARBA" id="ARBA00023157"/>
    </source>
</evidence>
<evidence type="ECO:0000256" key="11">
    <source>
        <dbReference type="ARBA" id="ARBA00023136"/>
    </source>
</evidence>
<dbReference type="PROSITE" id="PS50055">
    <property type="entry name" value="TYR_PHOSPHATASE_PTP"/>
    <property type="match status" value="2"/>
</dbReference>
<keyword evidence="24" id="KW-1185">Reference proteome</keyword>
<evidence type="ECO:0000256" key="10">
    <source>
        <dbReference type="ARBA" id="ARBA00022989"/>
    </source>
</evidence>
<keyword evidence="13 25" id="KW-0675">Receptor</keyword>
<dbReference type="InterPro" id="IPR007110">
    <property type="entry name" value="Ig-like_dom"/>
</dbReference>
<evidence type="ECO:0000313" key="25">
    <source>
        <dbReference type="RefSeq" id="XP_022448085.1"/>
    </source>
</evidence>
<evidence type="ECO:0000259" key="22">
    <source>
        <dbReference type="PROSITE" id="PS50835"/>
    </source>
</evidence>
<dbReference type="Proteomes" id="UP000248483">
    <property type="component" value="Unplaced"/>
</dbReference>
<evidence type="ECO:0000256" key="4">
    <source>
        <dbReference type="ARBA" id="ARBA00022553"/>
    </source>
</evidence>
<evidence type="ECO:0000259" key="21">
    <source>
        <dbReference type="PROSITE" id="PS50060"/>
    </source>
</evidence>
<protein>
    <recommendedName>
        <fullName evidence="3">protein-tyrosine-phosphatase</fullName>
        <ecNumber evidence="3">3.1.3.48</ecNumber>
    </recommendedName>
</protein>
<dbReference type="Pfam" id="PF00629">
    <property type="entry name" value="MAM"/>
    <property type="match status" value="1"/>
</dbReference>
<dbReference type="InterPro" id="IPR057598">
    <property type="entry name" value="Fn3_PTPRU"/>
</dbReference>
<feature type="domain" description="Tyrosine-protein phosphatase" evidence="19">
    <location>
        <begin position="1194"/>
        <end position="1456"/>
    </location>
</feature>
<feature type="domain" description="Fibronectin type-III" evidence="23">
    <location>
        <begin position="389"/>
        <end position="483"/>
    </location>
</feature>
<dbReference type="InterPro" id="IPR036116">
    <property type="entry name" value="FN3_sf"/>
</dbReference>
<dbReference type="InterPro" id="IPR036179">
    <property type="entry name" value="Ig-like_dom_sf"/>
</dbReference>
<evidence type="ECO:0000256" key="9">
    <source>
        <dbReference type="ARBA" id="ARBA00022912"/>
    </source>
</evidence>
<feature type="region of interest" description="Disordered" evidence="17">
    <location>
        <begin position="790"/>
        <end position="838"/>
    </location>
</feature>
<evidence type="ECO:0000256" key="8">
    <source>
        <dbReference type="ARBA" id="ARBA00022801"/>
    </source>
</evidence>
<dbReference type="SUPFAM" id="SSF49899">
    <property type="entry name" value="Concanavalin A-like lectins/glucanases"/>
    <property type="match status" value="1"/>
</dbReference>
<dbReference type="Pfam" id="PF00102">
    <property type="entry name" value="Y_phosphatase"/>
    <property type="match status" value="2"/>
</dbReference>
<name>A0A2Y9PR49_DELLE</name>
<dbReference type="PROSITE" id="PS50056">
    <property type="entry name" value="TYR_PHOSPHATASE_2"/>
    <property type="match status" value="2"/>
</dbReference>
<dbReference type="InterPro" id="IPR003961">
    <property type="entry name" value="FN3_dom"/>
</dbReference>
<evidence type="ECO:0000256" key="14">
    <source>
        <dbReference type="ARBA" id="ARBA00023180"/>
    </source>
</evidence>
<dbReference type="Gene3D" id="3.90.190.10">
    <property type="entry name" value="Protein tyrosine phosphatase superfamily"/>
    <property type="match status" value="2"/>
</dbReference>
<keyword evidence="8" id="KW-0378">Hydrolase</keyword>
<dbReference type="InterPro" id="IPR051622">
    <property type="entry name" value="R-tyr_protein_phosphatases"/>
</dbReference>
<feature type="domain" description="Fibronectin type-III" evidence="23">
    <location>
        <begin position="484"/>
        <end position="590"/>
    </location>
</feature>
<gene>
    <name evidence="25" type="primary">PTPRT</name>
</gene>
<dbReference type="FunFam" id="3.90.190.10:FF:000003">
    <property type="entry name" value="receptor-type tyrosine-protein phosphatase kappa isoform X1"/>
    <property type="match status" value="1"/>
</dbReference>
<organism evidence="24 25">
    <name type="scientific">Delphinapterus leucas</name>
    <name type="common">Beluga whale</name>
    <dbReference type="NCBI Taxonomy" id="9749"/>
    <lineage>
        <taxon>Eukaryota</taxon>
        <taxon>Metazoa</taxon>
        <taxon>Chordata</taxon>
        <taxon>Craniata</taxon>
        <taxon>Vertebrata</taxon>
        <taxon>Euteleostomi</taxon>
        <taxon>Mammalia</taxon>
        <taxon>Eutheria</taxon>
        <taxon>Laurasiatheria</taxon>
        <taxon>Artiodactyla</taxon>
        <taxon>Whippomorpha</taxon>
        <taxon>Cetacea</taxon>
        <taxon>Odontoceti</taxon>
        <taxon>Monodontidae</taxon>
        <taxon>Delphinapterus</taxon>
    </lineage>
</organism>
<dbReference type="GO" id="GO:0004725">
    <property type="term" value="F:protein tyrosine phosphatase activity"/>
    <property type="evidence" value="ECO:0007669"/>
    <property type="project" value="UniProtKB-EC"/>
</dbReference>
<dbReference type="PRINTS" id="PR00700">
    <property type="entry name" value="PRTYPHPHTASE"/>
</dbReference>
<evidence type="ECO:0000259" key="23">
    <source>
        <dbReference type="PROSITE" id="PS50853"/>
    </source>
</evidence>
<dbReference type="PANTHER" id="PTHR24051">
    <property type="entry name" value="SUSHI DOMAIN-CONTAINING PROTEIN 1"/>
    <property type="match status" value="1"/>
</dbReference>
<feature type="domain" description="Ig-like" evidence="22">
    <location>
        <begin position="193"/>
        <end position="284"/>
    </location>
</feature>
<dbReference type="GeneID" id="111184164"/>
<evidence type="ECO:0000256" key="18">
    <source>
        <dbReference type="SAM" id="SignalP"/>
    </source>
</evidence>
<keyword evidence="9" id="KW-0904">Protein phosphatase</keyword>
<feature type="signal peptide" evidence="18">
    <location>
        <begin position="1"/>
        <end position="25"/>
    </location>
</feature>
<dbReference type="CTD" id="11122"/>
<evidence type="ECO:0000256" key="2">
    <source>
        <dbReference type="ARBA" id="ARBA00006396"/>
    </source>
</evidence>
<dbReference type="FunFam" id="2.60.40.10:FF:000009">
    <property type="entry name" value="receptor-type tyrosine-protein phosphatase U isoform X1"/>
    <property type="match status" value="1"/>
</dbReference>
<keyword evidence="6 18" id="KW-0732">Signal</keyword>
<dbReference type="InterPro" id="IPR013320">
    <property type="entry name" value="ConA-like_dom_sf"/>
</dbReference>
<evidence type="ECO:0000256" key="7">
    <source>
        <dbReference type="ARBA" id="ARBA00022737"/>
    </source>
</evidence>
<dbReference type="PROSITE" id="PS00740">
    <property type="entry name" value="MAM_1"/>
    <property type="match status" value="1"/>
</dbReference>
<dbReference type="InterPro" id="IPR000387">
    <property type="entry name" value="Tyr_Pase_dom"/>
</dbReference>
<keyword evidence="7" id="KW-0677">Repeat</keyword>
<keyword evidence="10" id="KW-1133">Transmembrane helix</keyword>
<dbReference type="RefSeq" id="XP_022448085.1">
    <property type="nucleotide sequence ID" value="XM_022592377.1"/>
</dbReference>
<dbReference type="FunFam" id="3.90.190.10:FF:000005">
    <property type="entry name" value="receptor-type tyrosine-protein phosphatase kappa isoform X1"/>
    <property type="match status" value="1"/>
</dbReference>
<proteinExistence type="inferred from homology"/>
<dbReference type="SMART" id="SM00060">
    <property type="entry name" value="FN3"/>
    <property type="match status" value="3"/>
</dbReference>
<evidence type="ECO:0000256" key="3">
    <source>
        <dbReference type="ARBA" id="ARBA00013064"/>
    </source>
</evidence>
<dbReference type="Pfam" id="PF23144">
    <property type="entry name" value="Fn3_PTPRU"/>
    <property type="match status" value="1"/>
</dbReference>
<dbReference type="SUPFAM" id="SSF48726">
    <property type="entry name" value="Immunoglobulin"/>
    <property type="match status" value="1"/>
</dbReference>
<dbReference type="PROSITE" id="PS50853">
    <property type="entry name" value="FN3"/>
    <property type="match status" value="3"/>
</dbReference>
<dbReference type="EC" id="3.1.3.48" evidence="3"/>
<dbReference type="InterPro" id="IPR003595">
    <property type="entry name" value="Tyr_Pase_cat"/>
</dbReference>
<evidence type="ECO:0000256" key="17">
    <source>
        <dbReference type="SAM" id="MobiDB-lite"/>
    </source>
</evidence>
<dbReference type="Gene3D" id="2.60.40.10">
    <property type="entry name" value="Immunoglobulins"/>
    <property type="match status" value="4"/>
</dbReference>
<comment type="catalytic activity">
    <reaction evidence="16">
        <text>O-phospho-L-tyrosyl-[protein] + H2O = L-tyrosyl-[protein] + phosphate</text>
        <dbReference type="Rhea" id="RHEA:10684"/>
        <dbReference type="Rhea" id="RHEA-COMP:10136"/>
        <dbReference type="Rhea" id="RHEA-COMP:20101"/>
        <dbReference type="ChEBI" id="CHEBI:15377"/>
        <dbReference type="ChEBI" id="CHEBI:43474"/>
        <dbReference type="ChEBI" id="CHEBI:46858"/>
        <dbReference type="ChEBI" id="CHEBI:61978"/>
        <dbReference type="EC" id="3.1.3.48"/>
    </reaction>
</comment>
<dbReference type="FunFam" id="2.60.120.200:FF:000006">
    <property type="entry name" value="receptor-type tyrosine-protein phosphatase T isoform X1"/>
    <property type="match status" value="1"/>
</dbReference>
<dbReference type="SMART" id="SM00137">
    <property type="entry name" value="MAM"/>
    <property type="match status" value="1"/>
</dbReference>
<dbReference type="SMART" id="SM00404">
    <property type="entry name" value="PTPc_motif"/>
    <property type="match status" value="2"/>
</dbReference>